<dbReference type="InterPro" id="IPR001054">
    <property type="entry name" value="A/G_cyclase"/>
</dbReference>
<evidence type="ECO:0000313" key="3">
    <source>
        <dbReference type="EMBL" id="MCL6284154.1"/>
    </source>
</evidence>
<dbReference type="EMBL" id="JAMFMB010000013">
    <property type="protein sequence ID" value="MCL6284154.1"/>
    <property type="molecule type" value="Genomic_DNA"/>
</dbReference>
<protein>
    <submittedName>
        <fullName evidence="3">Adenylate/guanylate cyclase domain-containing protein</fullName>
    </submittedName>
</protein>
<reference evidence="3" key="1">
    <citation type="submission" date="2022-05" db="EMBL/GenBank/DDBJ databases">
        <authorList>
            <person name="Park J.-S."/>
        </authorList>
    </citation>
    <scope>NUCLEOTIDE SEQUENCE</scope>
    <source>
        <strain evidence="3">2012CJ41-6</strain>
    </source>
</reference>
<feature type="transmembrane region" description="Helical" evidence="1">
    <location>
        <begin position="322"/>
        <end position="340"/>
    </location>
</feature>
<dbReference type="PANTHER" id="PTHR43081:SF1">
    <property type="entry name" value="ADENYLATE CYCLASE, TERMINAL-DIFFERENTIATION SPECIFIC"/>
    <property type="match status" value="1"/>
</dbReference>
<evidence type="ECO:0000259" key="2">
    <source>
        <dbReference type="PROSITE" id="PS50125"/>
    </source>
</evidence>
<keyword evidence="1" id="KW-1133">Transmembrane helix</keyword>
<accession>A0ABT0Q2Q5</accession>
<feature type="domain" description="Guanylate cyclase" evidence="2">
    <location>
        <begin position="432"/>
        <end position="558"/>
    </location>
</feature>
<dbReference type="SMART" id="SM00044">
    <property type="entry name" value="CYCc"/>
    <property type="match status" value="1"/>
</dbReference>
<dbReference type="Pfam" id="PF00211">
    <property type="entry name" value="Guanylate_cyc"/>
    <property type="match status" value="1"/>
</dbReference>
<gene>
    <name evidence="3" type="ORF">M3P21_11520</name>
</gene>
<dbReference type="CDD" id="cd07302">
    <property type="entry name" value="CHD"/>
    <property type="match status" value="1"/>
</dbReference>
<dbReference type="SMART" id="SM01080">
    <property type="entry name" value="CHASE2"/>
    <property type="match status" value="1"/>
</dbReference>
<dbReference type="InterPro" id="IPR029787">
    <property type="entry name" value="Nucleotide_cyclase"/>
</dbReference>
<proteinExistence type="predicted"/>
<evidence type="ECO:0000313" key="4">
    <source>
        <dbReference type="Proteomes" id="UP001203880"/>
    </source>
</evidence>
<dbReference type="SUPFAM" id="SSF55073">
    <property type="entry name" value="Nucleotide cyclase"/>
    <property type="match status" value="1"/>
</dbReference>
<keyword evidence="1" id="KW-0812">Transmembrane</keyword>
<dbReference type="Gene3D" id="3.30.70.1230">
    <property type="entry name" value="Nucleotide cyclase"/>
    <property type="match status" value="1"/>
</dbReference>
<feature type="transmembrane region" description="Helical" evidence="1">
    <location>
        <begin position="378"/>
        <end position="395"/>
    </location>
</feature>
<organism evidence="3 4">
    <name type="scientific">Ruegeria spongiae</name>
    <dbReference type="NCBI Taxonomy" id="2942209"/>
    <lineage>
        <taxon>Bacteria</taxon>
        <taxon>Pseudomonadati</taxon>
        <taxon>Pseudomonadota</taxon>
        <taxon>Alphaproteobacteria</taxon>
        <taxon>Rhodobacterales</taxon>
        <taxon>Roseobacteraceae</taxon>
        <taxon>Ruegeria</taxon>
    </lineage>
</organism>
<dbReference type="Proteomes" id="UP001203880">
    <property type="component" value="Unassembled WGS sequence"/>
</dbReference>
<keyword evidence="1" id="KW-0472">Membrane</keyword>
<evidence type="ECO:0000256" key="1">
    <source>
        <dbReference type="SAM" id="Phobius"/>
    </source>
</evidence>
<dbReference type="InterPro" id="IPR007890">
    <property type="entry name" value="CHASE2"/>
</dbReference>
<dbReference type="InterPro" id="IPR050697">
    <property type="entry name" value="Adenylyl/Guanylyl_Cyclase_3/4"/>
</dbReference>
<dbReference type="PANTHER" id="PTHR43081">
    <property type="entry name" value="ADENYLATE CYCLASE, TERMINAL-DIFFERENTIATION SPECIFIC-RELATED"/>
    <property type="match status" value="1"/>
</dbReference>
<dbReference type="Pfam" id="PF05226">
    <property type="entry name" value="CHASE2"/>
    <property type="match status" value="1"/>
</dbReference>
<dbReference type="RefSeq" id="WP_249710135.1">
    <property type="nucleotide sequence ID" value="NZ_JAMFMB010000013.1"/>
</dbReference>
<feature type="transmembrane region" description="Helical" evidence="1">
    <location>
        <begin position="347"/>
        <end position="372"/>
    </location>
</feature>
<keyword evidence="4" id="KW-1185">Reference proteome</keyword>
<name>A0ABT0Q2Q5_9RHOB</name>
<sequence>MVAGGGFRRERRITGVIVMLLSLLIAIWHPGDRSTFWQGVEGRLLDARFLWRGPLAPPEGVAIIAFDDAAMSQLETFPPPRSALAEVLSVATDAGVTAVALDFLLIGSRAGDKDLAKALAGINAVLGVAEAPAEAALQDLKGGGFAVVIAPEMDNPLPALGPAEALRGVATLGHVNLRHDSDGAARRLGAAQYLATEDGNAWYPSLALAAMKASDAKLDLQLRLSQTSGRLSVGETGIALDGQGAIPLNFYGPAGTIPTYSFAELGDADLQGKVLFVGATATGFGDRHATSYDATFPGVELHATLAANVIEQRFLRRGAFTWVWDVALALTASTFGFFAAKVDRPWLGALATATVSIALAIVLQATFVAGWWLDGVTAIFSLLLGASAGAGLRLVQHRRRAANLALYQSPLLVERLADATDPHFDALARPAVVLFVDVANFTAHSERLGPAGTADFLRLFHGLVEQSLEPLNGIIAHFAGDGAMVVFGLPEPGPDDTIRALRFIEALYATVGTSSDWPGLGLRVGGHAGPVQTSVIGGKRHKQLAVSGDVVNTASRLQDFAKSQSAAIALSSALLNSNPETLDRAEKMGLRPAGQHTLRGRIEPIEIWTGPPPVAVQF</sequence>
<dbReference type="PROSITE" id="PS50125">
    <property type="entry name" value="GUANYLATE_CYCLASE_2"/>
    <property type="match status" value="1"/>
</dbReference>
<feature type="transmembrane region" description="Helical" evidence="1">
    <location>
        <begin position="12"/>
        <end position="31"/>
    </location>
</feature>
<comment type="caution">
    <text evidence="3">The sequence shown here is derived from an EMBL/GenBank/DDBJ whole genome shotgun (WGS) entry which is preliminary data.</text>
</comment>